<feature type="transmembrane region" description="Helical" evidence="1">
    <location>
        <begin position="123"/>
        <end position="152"/>
    </location>
</feature>
<keyword evidence="1" id="KW-1133">Transmembrane helix</keyword>
<sequence length="614" mass="69866">MLSPLLHRVRHFIYYLVSSMKNRGLAMFGAYLLVQTGWLVVFAPLSIMVSENLMAWHGLQGVANQQLLGFFLSPSGYLFAIWFVAMALFNFFLQQGVVTLLLAQHEVNRRSVSQAIRLLINRLWLIARLAFLQSALLISIACTLLFVGRWLFGLMLADWDINYYLDQQRNQLWFYLAALSVGGLPLALWLGSKWLNWWFALPFCMLQKKPLLAQLRDSSTLSFGQRKLILLLNAVWFGLRAFMLFAIIAGFIWLMRLSLNWWTPQSVSTLLLFSFGLVVITGGAIISFVDTWLYASIQFYLFKLSLKQNHESLHRQHRQLLRENHRLNLGLRLMFVAMLLIAGHEVNKDIQGFSLRFSEPREVMVMGHRAGGWLAQENSLEGLQKAINLGLPVTEIDIQLTADGQIAVIHDRDLRRLIGDDSVVHLTRFGQIQSAFVNAGYSAPQALPVWLEKSAGKIILNLELKRYDQSLDLIPAVIDALSDFPYPVIISSLDDQLLGSLKQQINGTPLEQRVKTAFIAAASFGESPLLQKADMLIVNQQWVSPWRLLRAQQRGQQVHVWTVNSAAEIERLYYLRVNGIVTDSPIVAAQTLAHLEQLNEVEHAVNSLRYWLAF</sequence>
<protein>
    <recommendedName>
        <fullName evidence="2">GP-PDE domain-containing protein</fullName>
    </recommendedName>
</protein>
<feature type="transmembrane region" description="Helical" evidence="1">
    <location>
        <begin position="28"/>
        <end position="49"/>
    </location>
</feature>
<feature type="transmembrane region" description="Helical" evidence="1">
    <location>
        <begin position="273"/>
        <end position="306"/>
    </location>
</feature>
<feature type="domain" description="GP-PDE" evidence="2">
    <location>
        <begin position="363"/>
        <end position="592"/>
    </location>
</feature>
<feature type="transmembrane region" description="Helical" evidence="1">
    <location>
        <begin position="77"/>
        <end position="102"/>
    </location>
</feature>
<dbReference type="Gene3D" id="3.20.20.190">
    <property type="entry name" value="Phosphatidylinositol (PI) phosphodiesterase"/>
    <property type="match status" value="1"/>
</dbReference>
<gene>
    <name evidence="3" type="ORF">GCM10007414_02030</name>
</gene>
<dbReference type="SUPFAM" id="SSF51695">
    <property type="entry name" value="PLC-like phosphodiesterases"/>
    <property type="match status" value="1"/>
</dbReference>
<organism evidence="3 4">
    <name type="scientific">Agarivorans gilvus</name>
    <dbReference type="NCBI Taxonomy" id="680279"/>
    <lineage>
        <taxon>Bacteria</taxon>
        <taxon>Pseudomonadati</taxon>
        <taxon>Pseudomonadota</taxon>
        <taxon>Gammaproteobacteria</taxon>
        <taxon>Alteromonadales</taxon>
        <taxon>Alteromonadaceae</taxon>
        <taxon>Agarivorans</taxon>
    </lineage>
</organism>
<dbReference type="InterPro" id="IPR030395">
    <property type="entry name" value="GP_PDE_dom"/>
</dbReference>
<dbReference type="Proteomes" id="UP000651977">
    <property type="component" value="Unassembled WGS sequence"/>
</dbReference>
<dbReference type="PROSITE" id="PS51704">
    <property type="entry name" value="GP_PDE"/>
    <property type="match status" value="1"/>
</dbReference>
<dbReference type="PANTHER" id="PTHR46211:SF14">
    <property type="entry name" value="GLYCEROPHOSPHODIESTER PHOSPHODIESTERASE"/>
    <property type="match status" value="1"/>
</dbReference>
<dbReference type="PANTHER" id="PTHR46211">
    <property type="entry name" value="GLYCEROPHOSPHORYL DIESTER PHOSPHODIESTERASE"/>
    <property type="match status" value="1"/>
</dbReference>
<keyword evidence="1" id="KW-0472">Membrane</keyword>
<reference evidence="4" key="1">
    <citation type="journal article" date="2019" name="Int. J. Syst. Evol. Microbiol.">
        <title>The Global Catalogue of Microorganisms (GCM) 10K type strain sequencing project: providing services to taxonomists for standard genome sequencing and annotation.</title>
        <authorList>
            <consortium name="The Broad Institute Genomics Platform"/>
            <consortium name="The Broad Institute Genome Sequencing Center for Infectious Disease"/>
            <person name="Wu L."/>
            <person name="Ma J."/>
        </authorList>
    </citation>
    <scope>NUCLEOTIDE SEQUENCE [LARGE SCALE GENOMIC DNA]</scope>
    <source>
        <strain evidence="4">CGMCC 1.10131</strain>
    </source>
</reference>
<proteinExistence type="predicted"/>
<keyword evidence="1" id="KW-0812">Transmembrane</keyword>
<accession>A0ABQ1HV43</accession>
<feature type="transmembrane region" description="Helical" evidence="1">
    <location>
        <begin position="172"/>
        <end position="191"/>
    </location>
</feature>
<name>A0ABQ1HV43_9ALTE</name>
<dbReference type="InterPro" id="IPR017946">
    <property type="entry name" value="PLC-like_Pdiesterase_TIM-brl"/>
</dbReference>
<dbReference type="EMBL" id="BMDY01000001">
    <property type="protein sequence ID" value="GGA92985.1"/>
    <property type="molecule type" value="Genomic_DNA"/>
</dbReference>
<evidence type="ECO:0000313" key="4">
    <source>
        <dbReference type="Proteomes" id="UP000651977"/>
    </source>
</evidence>
<dbReference type="Pfam" id="PF03009">
    <property type="entry name" value="GDPD"/>
    <property type="match status" value="1"/>
</dbReference>
<evidence type="ECO:0000259" key="2">
    <source>
        <dbReference type="PROSITE" id="PS51704"/>
    </source>
</evidence>
<keyword evidence="4" id="KW-1185">Reference proteome</keyword>
<feature type="transmembrane region" description="Helical" evidence="1">
    <location>
        <begin position="228"/>
        <end position="253"/>
    </location>
</feature>
<evidence type="ECO:0000256" key="1">
    <source>
        <dbReference type="SAM" id="Phobius"/>
    </source>
</evidence>
<comment type="caution">
    <text evidence="3">The sequence shown here is derived from an EMBL/GenBank/DDBJ whole genome shotgun (WGS) entry which is preliminary data.</text>
</comment>
<evidence type="ECO:0000313" key="3">
    <source>
        <dbReference type="EMBL" id="GGA92985.1"/>
    </source>
</evidence>
<dbReference type="RefSeq" id="WP_055731813.1">
    <property type="nucleotide sequence ID" value="NZ_BMDY01000001.1"/>
</dbReference>